<comment type="caution">
    <text evidence="1">The sequence shown here is derived from an EMBL/GenBank/DDBJ whole genome shotgun (WGS) entry which is preliminary data.</text>
</comment>
<keyword evidence="2" id="KW-1185">Reference proteome</keyword>
<proteinExistence type="predicted"/>
<accession>S9Q9L2</accession>
<protein>
    <submittedName>
        <fullName evidence="1">Uncharacterized protein</fullName>
    </submittedName>
</protein>
<organism evidence="1 2">
    <name type="scientific">Salipiger mucosus DSM 16094</name>
    <dbReference type="NCBI Taxonomy" id="1123237"/>
    <lineage>
        <taxon>Bacteria</taxon>
        <taxon>Pseudomonadati</taxon>
        <taxon>Pseudomonadota</taxon>
        <taxon>Alphaproteobacteria</taxon>
        <taxon>Rhodobacterales</taxon>
        <taxon>Roseobacteraceae</taxon>
        <taxon>Salipiger</taxon>
    </lineage>
</organism>
<dbReference type="AlphaFoldDB" id="S9Q9L2"/>
<reference evidence="2" key="1">
    <citation type="journal article" date="2014" name="Stand. Genomic Sci.">
        <title>Genome sequence of the exopolysaccharide-producing Salipiger mucosus type strain (DSM 16094(T)), a moderately halophilic member of the Roseobacter clade.</title>
        <authorList>
            <person name="Riedel T."/>
            <person name="Spring S."/>
            <person name="Fiebig A."/>
            <person name="Petersen J."/>
            <person name="Kyrpides N.C."/>
            <person name="Goker M."/>
            <person name="Klenk H.P."/>
        </authorList>
    </citation>
    <scope>NUCLEOTIDE SEQUENCE [LARGE SCALE GENOMIC DNA]</scope>
    <source>
        <strain evidence="2">DSM 16094</strain>
    </source>
</reference>
<evidence type="ECO:0000313" key="1">
    <source>
        <dbReference type="EMBL" id="EPX76662.1"/>
    </source>
</evidence>
<name>S9Q9L2_9RHOB</name>
<dbReference type="HOGENOM" id="CLU_3276399_0_0_5"/>
<sequence length="41" mass="4580">MKADSGRRHGLSPHFGVFEKLSERRAKVAGWFGPSLPDKNL</sequence>
<gene>
    <name evidence="1" type="ORF">Salmuc_00494</name>
</gene>
<evidence type="ECO:0000313" key="2">
    <source>
        <dbReference type="Proteomes" id="UP000015347"/>
    </source>
</evidence>
<dbReference type="EMBL" id="APVH01000046">
    <property type="protein sequence ID" value="EPX76662.1"/>
    <property type="molecule type" value="Genomic_DNA"/>
</dbReference>
<dbReference type="Proteomes" id="UP000015347">
    <property type="component" value="Unassembled WGS sequence"/>
</dbReference>